<dbReference type="AlphaFoldDB" id="A0A327WZB6"/>
<dbReference type="PANTHER" id="PTHR36115:SF10">
    <property type="entry name" value="RDD DOMAIN-CONTAINING PROTEIN"/>
    <property type="match status" value="1"/>
</dbReference>
<comment type="caution">
    <text evidence="8">The sequence shown here is derived from an EMBL/GenBank/DDBJ whole genome shotgun (WGS) entry which is preliminary data.</text>
</comment>
<dbReference type="OrthoDB" id="9793824at2"/>
<keyword evidence="11" id="KW-1185">Reference proteome</keyword>
<gene>
    <name evidence="8" type="ORF">B0I24_11154</name>
    <name evidence="9" type="ORF">CWE07_11735</name>
</gene>
<reference evidence="8 10" key="2">
    <citation type="submission" date="2018-06" db="EMBL/GenBank/DDBJ databases">
        <title>Genomic Encyclopedia of Type Strains, Phase III (KMG-III): the genomes of soil and plant-associated and newly described type strains.</title>
        <authorList>
            <person name="Whitman W."/>
        </authorList>
    </citation>
    <scope>NUCLEOTIDE SEQUENCE [LARGE SCALE GENOMIC DNA]</scope>
    <source>
        <strain evidence="8 10">CGMCC 1.15366</strain>
    </source>
</reference>
<evidence type="ECO:0000313" key="8">
    <source>
        <dbReference type="EMBL" id="RAJ95269.1"/>
    </source>
</evidence>
<keyword evidence="5 6" id="KW-0472">Membrane</keyword>
<keyword evidence="4 6" id="KW-1133">Transmembrane helix</keyword>
<protein>
    <submittedName>
        <fullName evidence="8">Putative RDD family membrane protein YckC</fullName>
    </submittedName>
</protein>
<dbReference type="EMBL" id="PIPK01000012">
    <property type="protein sequence ID" value="RUO21090.1"/>
    <property type="molecule type" value="Genomic_DNA"/>
</dbReference>
<keyword evidence="2" id="KW-1003">Cell membrane</keyword>
<evidence type="ECO:0000256" key="1">
    <source>
        <dbReference type="ARBA" id="ARBA00004651"/>
    </source>
</evidence>
<feature type="domain" description="RDD" evidence="7">
    <location>
        <begin position="25"/>
        <end position="158"/>
    </location>
</feature>
<evidence type="ECO:0000259" key="7">
    <source>
        <dbReference type="Pfam" id="PF06271"/>
    </source>
</evidence>
<dbReference type="Pfam" id="PF06271">
    <property type="entry name" value="RDD"/>
    <property type="match status" value="1"/>
</dbReference>
<dbReference type="RefSeq" id="WP_111570035.1">
    <property type="nucleotide sequence ID" value="NZ_PIPK01000012.1"/>
</dbReference>
<evidence type="ECO:0000313" key="9">
    <source>
        <dbReference type="EMBL" id="RUO21090.1"/>
    </source>
</evidence>
<evidence type="ECO:0000256" key="2">
    <source>
        <dbReference type="ARBA" id="ARBA00022475"/>
    </source>
</evidence>
<name>A0A327WZB6_9GAMM</name>
<evidence type="ECO:0000256" key="3">
    <source>
        <dbReference type="ARBA" id="ARBA00022692"/>
    </source>
</evidence>
<evidence type="ECO:0000256" key="5">
    <source>
        <dbReference type="ARBA" id="ARBA00023136"/>
    </source>
</evidence>
<dbReference type="GO" id="GO:0005886">
    <property type="term" value="C:plasma membrane"/>
    <property type="evidence" value="ECO:0007669"/>
    <property type="project" value="UniProtKB-SubCell"/>
</dbReference>
<evidence type="ECO:0000313" key="10">
    <source>
        <dbReference type="Proteomes" id="UP000249203"/>
    </source>
</evidence>
<sequence length="179" mass="19759">MATTPSPNTGTQPSAPYDFANFPRAGFFRRIGAIVYDSLVVVAVLMFAAGIALALVAGLNAIGLLTLAEGADHASVLENNWLYRIYLIAVLLWFYGGFWVRGGQTLGMRAWRLRVQNHDGSTLSWRQASIRFLTAVLGLSNLGVLFSRDNLAWQDRAAKCEVVLLSVEANRSITWKKRK</sequence>
<comment type="subcellular location">
    <subcellularLocation>
        <location evidence="1">Cell membrane</location>
        <topology evidence="1">Multi-pass membrane protein</topology>
    </subcellularLocation>
</comment>
<dbReference type="InterPro" id="IPR051791">
    <property type="entry name" value="Pra-immunoreactive"/>
</dbReference>
<dbReference type="EMBL" id="QLMD01000011">
    <property type="protein sequence ID" value="RAJ95269.1"/>
    <property type="molecule type" value="Genomic_DNA"/>
</dbReference>
<evidence type="ECO:0000256" key="6">
    <source>
        <dbReference type="SAM" id="Phobius"/>
    </source>
</evidence>
<proteinExistence type="predicted"/>
<feature type="transmembrane region" description="Helical" evidence="6">
    <location>
        <begin position="81"/>
        <end position="100"/>
    </location>
</feature>
<keyword evidence="3 6" id="KW-0812">Transmembrane</keyword>
<reference evidence="9 11" key="1">
    <citation type="journal article" date="2018" name="Front. Microbiol.">
        <title>Genome-Based Analysis Reveals the Taxonomy and Diversity of the Family Idiomarinaceae.</title>
        <authorList>
            <person name="Liu Y."/>
            <person name="Lai Q."/>
            <person name="Shao Z."/>
        </authorList>
    </citation>
    <scope>NUCLEOTIDE SEQUENCE [LARGE SCALE GENOMIC DNA]</scope>
    <source>
        <strain evidence="9 11">CF12-14</strain>
    </source>
</reference>
<accession>A0A327WZB6</accession>
<dbReference type="PANTHER" id="PTHR36115">
    <property type="entry name" value="PROLINE-RICH ANTIGEN HOMOLOG-RELATED"/>
    <property type="match status" value="1"/>
</dbReference>
<dbReference type="Proteomes" id="UP000249203">
    <property type="component" value="Unassembled WGS sequence"/>
</dbReference>
<feature type="transmembrane region" description="Helical" evidence="6">
    <location>
        <begin position="34"/>
        <end position="61"/>
    </location>
</feature>
<dbReference type="Proteomes" id="UP000287865">
    <property type="component" value="Unassembled WGS sequence"/>
</dbReference>
<evidence type="ECO:0000256" key="4">
    <source>
        <dbReference type="ARBA" id="ARBA00022989"/>
    </source>
</evidence>
<dbReference type="InterPro" id="IPR010432">
    <property type="entry name" value="RDD"/>
</dbReference>
<organism evidence="8 10">
    <name type="scientific">Aliidiomarina maris</name>
    <dbReference type="NCBI Taxonomy" id="531312"/>
    <lineage>
        <taxon>Bacteria</taxon>
        <taxon>Pseudomonadati</taxon>
        <taxon>Pseudomonadota</taxon>
        <taxon>Gammaproteobacteria</taxon>
        <taxon>Alteromonadales</taxon>
        <taxon>Idiomarinaceae</taxon>
        <taxon>Aliidiomarina</taxon>
    </lineage>
</organism>
<evidence type="ECO:0000313" key="11">
    <source>
        <dbReference type="Proteomes" id="UP000287865"/>
    </source>
</evidence>